<sequence>MVKRTASVKEVSIVMPEGYEIGTTGEPLGRRYLVSGKIFQAGLAHERRVYRVPPPGDSPVQLPTIAFAKQPGQSRPCRTNTSTRTSTRSGFAAYGKQGAWQGKSSASARNTRNLHVQGRRDEIEFS</sequence>
<dbReference type="AlphaFoldDB" id="A0A9P3LD65"/>
<evidence type="ECO:0000313" key="2">
    <source>
        <dbReference type="EMBL" id="GJE89592.1"/>
    </source>
</evidence>
<name>A0A9P3LD65_9APHY</name>
<accession>A0A9P3LD65</accession>
<evidence type="ECO:0000313" key="3">
    <source>
        <dbReference type="Proteomes" id="UP000703269"/>
    </source>
</evidence>
<proteinExistence type="predicted"/>
<protein>
    <submittedName>
        <fullName evidence="2">Uncharacterized protein</fullName>
    </submittedName>
</protein>
<organism evidence="2 3">
    <name type="scientific">Phanerochaete sordida</name>
    <dbReference type="NCBI Taxonomy" id="48140"/>
    <lineage>
        <taxon>Eukaryota</taxon>
        <taxon>Fungi</taxon>
        <taxon>Dikarya</taxon>
        <taxon>Basidiomycota</taxon>
        <taxon>Agaricomycotina</taxon>
        <taxon>Agaricomycetes</taxon>
        <taxon>Polyporales</taxon>
        <taxon>Phanerochaetaceae</taxon>
        <taxon>Phanerochaete</taxon>
    </lineage>
</organism>
<dbReference type="EMBL" id="BPQB01000013">
    <property type="protein sequence ID" value="GJE89592.1"/>
    <property type="molecule type" value="Genomic_DNA"/>
</dbReference>
<feature type="compositionally biased region" description="Polar residues" evidence="1">
    <location>
        <begin position="102"/>
        <end position="114"/>
    </location>
</feature>
<gene>
    <name evidence="2" type="ORF">PsYK624_056960</name>
</gene>
<comment type="caution">
    <text evidence="2">The sequence shown here is derived from an EMBL/GenBank/DDBJ whole genome shotgun (WGS) entry which is preliminary data.</text>
</comment>
<dbReference type="Proteomes" id="UP000703269">
    <property type="component" value="Unassembled WGS sequence"/>
</dbReference>
<reference evidence="2 3" key="1">
    <citation type="submission" date="2021-08" db="EMBL/GenBank/DDBJ databases">
        <title>Draft Genome Sequence of Phanerochaete sordida strain YK-624.</title>
        <authorList>
            <person name="Mori T."/>
            <person name="Dohra H."/>
            <person name="Suzuki T."/>
            <person name="Kawagishi H."/>
            <person name="Hirai H."/>
        </authorList>
    </citation>
    <scope>NUCLEOTIDE SEQUENCE [LARGE SCALE GENOMIC DNA]</scope>
    <source>
        <strain evidence="2 3">YK-624</strain>
    </source>
</reference>
<keyword evidence="3" id="KW-1185">Reference proteome</keyword>
<feature type="region of interest" description="Disordered" evidence="1">
    <location>
        <begin position="70"/>
        <end position="126"/>
    </location>
</feature>
<feature type="compositionally biased region" description="Low complexity" evidence="1">
    <location>
        <begin position="74"/>
        <end position="89"/>
    </location>
</feature>
<evidence type="ECO:0000256" key="1">
    <source>
        <dbReference type="SAM" id="MobiDB-lite"/>
    </source>
</evidence>